<keyword evidence="4 13" id="KW-0812">Transmembrane</keyword>
<dbReference type="SUPFAM" id="SSF81321">
    <property type="entry name" value="Family A G protein-coupled receptor-like"/>
    <property type="match status" value="1"/>
</dbReference>
<evidence type="ECO:0000256" key="9">
    <source>
        <dbReference type="ARBA" id="ARBA00023157"/>
    </source>
</evidence>
<keyword evidence="12 13" id="KW-0807">Transducer</keyword>
<dbReference type="Gene3D" id="1.20.1070.10">
    <property type="entry name" value="Rhodopsin 7-helix transmembrane proteins"/>
    <property type="match status" value="1"/>
</dbReference>
<dbReference type="PRINTS" id="PR00245">
    <property type="entry name" value="OLFACTORYR"/>
</dbReference>
<comment type="similarity">
    <text evidence="13">Belongs to the G-protein coupled receptor 1 family.</text>
</comment>
<evidence type="ECO:0000256" key="1">
    <source>
        <dbReference type="ARBA" id="ARBA00004651"/>
    </source>
</evidence>
<organism evidence="16 17">
    <name type="scientific">Labrus bergylta</name>
    <name type="common">ballan wrasse</name>
    <dbReference type="NCBI Taxonomy" id="56723"/>
    <lineage>
        <taxon>Eukaryota</taxon>
        <taxon>Metazoa</taxon>
        <taxon>Chordata</taxon>
        <taxon>Craniata</taxon>
        <taxon>Vertebrata</taxon>
        <taxon>Euteleostomi</taxon>
        <taxon>Actinopterygii</taxon>
        <taxon>Neopterygii</taxon>
        <taxon>Teleostei</taxon>
        <taxon>Neoteleostei</taxon>
        <taxon>Acanthomorphata</taxon>
        <taxon>Eupercaria</taxon>
        <taxon>Labriformes</taxon>
        <taxon>Labridae</taxon>
        <taxon>Labrus</taxon>
    </lineage>
</organism>
<feature type="transmembrane region" description="Helical" evidence="14">
    <location>
        <begin position="58"/>
        <end position="83"/>
    </location>
</feature>
<evidence type="ECO:0000256" key="7">
    <source>
        <dbReference type="ARBA" id="ARBA00023040"/>
    </source>
</evidence>
<dbReference type="InterPro" id="IPR000276">
    <property type="entry name" value="GPCR_Rhodpsn"/>
</dbReference>
<dbReference type="PANTHER" id="PTHR26451">
    <property type="entry name" value="G_PROTEIN_RECEP_F1_2 DOMAIN-CONTAINING PROTEIN"/>
    <property type="match status" value="1"/>
</dbReference>
<evidence type="ECO:0000256" key="12">
    <source>
        <dbReference type="ARBA" id="ARBA00023224"/>
    </source>
</evidence>
<dbReference type="PROSITE" id="PS50262">
    <property type="entry name" value="G_PROTEIN_RECEP_F1_2"/>
    <property type="match status" value="1"/>
</dbReference>
<dbReference type="GO" id="GO:0004984">
    <property type="term" value="F:olfactory receptor activity"/>
    <property type="evidence" value="ECO:0007669"/>
    <property type="project" value="InterPro"/>
</dbReference>
<evidence type="ECO:0000256" key="2">
    <source>
        <dbReference type="ARBA" id="ARBA00022475"/>
    </source>
</evidence>
<evidence type="ECO:0000256" key="13">
    <source>
        <dbReference type="RuleBase" id="RU000688"/>
    </source>
</evidence>
<evidence type="ECO:0000259" key="15">
    <source>
        <dbReference type="PROSITE" id="PS50262"/>
    </source>
</evidence>
<feature type="transmembrane region" description="Helical" evidence="14">
    <location>
        <begin position="24"/>
        <end position="46"/>
    </location>
</feature>
<evidence type="ECO:0000256" key="3">
    <source>
        <dbReference type="ARBA" id="ARBA00022606"/>
    </source>
</evidence>
<dbReference type="Pfam" id="PF13853">
    <property type="entry name" value="7tm_4"/>
    <property type="match status" value="1"/>
</dbReference>
<keyword evidence="11" id="KW-0325">Glycoprotein</keyword>
<dbReference type="GO" id="GO:0005886">
    <property type="term" value="C:plasma membrane"/>
    <property type="evidence" value="ECO:0007669"/>
    <property type="project" value="UniProtKB-SubCell"/>
</dbReference>
<dbReference type="GeneTree" id="ENSGT00950000183048"/>
<evidence type="ECO:0000256" key="5">
    <source>
        <dbReference type="ARBA" id="ARBA00022725"/>
    </source>
</evidence>
<feature type="transmembrane region" description="Helical" evidence="14">
    <location>
        <begin position="190"/>
        <end position="215"/>
    </location>
</feature>
<dbReference type="PANTHER" id="PTHR26451:SF885">
    <property type="entry name" value="OLFACTORY RECEPTOR"/>
    <property type="match status" value="1"/>
</dbReference>
<keyword evidence="5 14" id="KW-0552">Olfaction</keyword>
<sequence>MDNRTVLTFTMTAYAVMENNKHGLFTVFLLLYLIILTLNTLLITVIHQNKELHQPMNVFTCMLSVNEMYGTTALLPAVMALLMSDTHETSVKWCLAQVYFLHTYACAEFFILAVMGYDRYVAICYPLHYHSIMSYSKISKLVALASLYPLILFACFYALTLNLSFCGKVVPKLYCVNMEVVKNSCSSVPYISIVGLVLIVFLIVPQVVMIVFSYMQIARVCGKLLRESRGSALKTCIPHLFSLLNYTIGSLFEVIQTRFNMNHVAVDARIFLSLYFVIIPSVANPVLYGLGTQTVRVHILKRFIRHKILLSKIRDSGYPPPLKNGYSYNEMNMIKLCVF</sequence>
<evidence type="ECO:0000256" key="11">
    <source>
        <dbReference type="ARBA" id="ARBA00023180"/>
    </source>
</evidence>
<keyword evidence="7 13" id="KW-0297">G-protein coupled receptor</keyword>
<dbReference type="InterPro" id="IPR017452">
    <property type="entry name" value="GPCR_Rhodpsn_7TM"/>
</dbReference>
<dbReference type="InterPro" id="IPR052921">
    <property type="entry name" value="GPCR1_Superfamily_Member"/>
</dbReference>
<dbReference type="InterPro" id="IPR000725">
    <property type="entry name" value="Olfact_rcpt"/>
</dbReference>
<evidence type="ECO:0000256" key="14">
    <source>
        <dbReference type="RuleBase" id="RU363047"/>
    </source>
</evidence>
<evidence type="ECO:0000256" key="6">
    <source>
        <dbReference type="ARBA" id="ARBA00022989"/>
    </source>
</evidence>
<dbReference type="InParanoid" id="A0A3Q3FNL5"/>
<keyword evidence="2 14" id="KW-1003">Cell membrane</keyword>
<keyword evidence="8 14" id="KW-0472">Membrane</keyword>
<dbReference type="Ensembl" id="ENSLBET00000022213.1">
    <property type="protein sequence ID" value="ENSLBEP00000021084.1"/>
    <property type="gene ID" value="ENSLBEG00000016215.1"/>
</dbReference>
<keyword evidence="3 14" id="KW-0716">Sensory transduction</keyword>
<keyword evidence="17" id="KW-1185">Reference proteome</keyword>
<feature type="transmembrane region" description="Helical" evidence="14">
    <location>
        <begin position="270"/>
        <end position="291"/>
    </location>
</feature>
<evidence type="ECO:0000256" key="4">
    <source>
        <dbReference type="ARBA" id="ARBA00022692"/>
    </source>
</evidence>
<evidence type="ECO:0000313" key="16">
    <source>
        <dbReference type="Ensembl" id="ENSLBEP00000021084.1"/>
    </source>
</evidence>
<feature type="transmembrane region" description="Helical" evidence="14">
    <location>
        <begin position="138"/>
        <end position="159"/>
    </location>
</feature>
<accession>A0A3Q3FNL5</accession>
<dbReference type="GO" id="GO:0004930">
    <property type="term" value="F:G protein-coupled receptor activity"/>
    <property type="evidence" value="ECO:0007669"/>
    <property type="project" value="UniProtKB-KW"/>
</dbReference>
<keyword evidence="10 13" id="KW-0675">Receptor</keyword>
<dbReference type="AlphaFoldDB" id="A0A3Q3FNL5"/>
<keyword evidence="6 14" id="KW-1133">Transmembrane helix</keyword>
<dbReference type="Proteomes" id="UP000261660">
    <property type="component" value="Unplaced"/>
</dbReference>
<feature type="transmembrane region" description="Helical" evidence="14">
    <location>
        <begin position="95"/>
        <end position="117"/>
    </location>
</feature>
<dbReference type="STRING" id="56723.ENSLBEP00000021084"/>
<dbReference type="PROSITE" id="PS00237">
    <property type="entry name" value="G_PROTEIN_RECEP_F1_1"/>
    <property type="match status" value="1"/>
</dbReference>
<comment type="subcellular location">
    <subcellularLocation>
        <location evidence="1 14">Cell membrane</location>
        <topology evidence="1 14">Multi-pass membrane protein</topology>
    </subcellularLocation>
</comment>
<keyword evidence="9" id="KW-1015">Disulfide bond</keyword>
<feature type="transmembrane region" description="Helical" evidence="14">
    <location>
        <begin position="236"/>
        <end position="255"/>
    </location>
</feature>
<dbReference type="GO" id="GO:0005549">
    <property type="term" value="F:odorant binding"/>
    <property type="evidence" value="ECO:0007669"/>
    <property type="project" value="TreeGrafter"/>
</dbReference>
<reference evidence="16" key="1">
    <citation type="submission" date="2025-08" db="UniProtKB">
        <authorList>
            <consortium name="Ensembl"/>
        </authorList>
    </citation>
    <scope>IDENTIFICATION</scope>
</reference>
<dbReference type="FunFam" id="1.20.1070.10:FF:000024">
    <property type="entry name" value="Olfactory receptor"/>
    <property type="match status" value="1"/>
</dbReference>
<proteinExistence type="inferred from homology"/>
<reference evidence="16" key="2">
    <citation type="submission" date="2025-09" db="UniProtKB">
        <authorList>
            <consortium name="Ensembl"/>
        </authorList>
    </citation>
    <scope>IDENTIFICATION</scope>
</reference>
<dbReference type="PRINTS" id="PR00237">
    <property type="entry name" value="GPCRRHODOPSN"/>
</dbReference>
<evidence type="ECO:0000313" key="17">
    <source>
        <dbReference type="Proteomes" id="UP000261660"/>
    </source>
</evidence>
<evidence type="ECO:0000256" key="10">
    <source>
        <dbReference type="ARBA" id="ARBA00023170"/>
    </source>
</evidence>
<protein>
    <recommendedName>
        <fullName evidence="14">Olfactory receptor</fullName>
    </recommendedName>
</protein>
<evidence type="ECO:0000256" key="8">
    <source>
        <dbReference type="ARBA" id="ARBA00023136"/>
    </source>
</evidence>
<name>A0A3Q3FNL5_9LABR</name>
<feature type="domain" description="G-protein coupled receptors family 1 profile" evidence="15">
    <location>
        <begin position="38"/>
        <end position="288"/>
    </location>
</feature>